<name>A0A382ASH2_9ZZZZ</name>
<gene>
    <name evidence="1" type="ORF">METZ01_LOCUS157223</name>
</gene>
<organism evidence="1">
    <name type="scientific">marine metagenome</name>
    <dbReference type="NCBI Taxonomy" id="408172"/>
    <lineage>
        <taxon>unclassified sequences</taxon>
        <taxon>metagenomes</taxon>
        <taxon>ecological metagenomes</taxon>
    </lineage>
</organism>
<evidence type="ECO:0000313" key="1">
    <source>
        <dbReference type="EMBL" id="SVB04369.1"/>
    </source>
</evidence>
<proteinExistence type="predicted"/>
<sequence length="77" mass="9169">MQYQLYFTKLGDFTWKVSECEELVGDTHRLVDQENPYLDHYHSFDRSYEIFALIPFVGILSNTFDEKSQHELFSVSI</sequence>
<dbReference type="AlphaFoldDB" id="A0A382ASH2"/>
<protein>
    <submittedName>
        <fullName evidence="1">Uncharacterized protein</fullName>
    </submittedName>
</protein>
<dbReference type="EMBL" id="UINC01026611">
    <property type="protein sequence ID" value="SVB04369.1"/>
    <property type="molecule type" value="Genomic_DNA"/>
</dbReference>
<accession>A0A382ASH2</accession>
<reference evidence="1" key="1">
    <citation type="submission" date="2018-05" db="EMBL/GenBank/DDBJ databases">
        <authorList>
            <person name="Lanie J.A."/>
            <person name="Ng W.-L."/>
            <person name="Kazmierczak K.M."/>
            <person name="Andrzejewski T.M."/>
            <person name="Davidsen T.M."/>
            <person name="Wayne K.J."/>
            <person name="Tettelin H."/>
            <person name="Glass J.I."/>
            <person name="Rusch D."/>
            <person name="Podicherti R."/>
            <person name="Tsui H.-C.T."/>
            <person name="Winkler M.E."/>
        </authorList>
    </citation>
    <scope>NUCLEOTIDE SEQUENCE</scope>
</reference>